<organism evidence="5 6">
    <name type="scientific">Acidianus manzaensis</name>
    <dbReference type="NCBI Taxonomy" id="282676"/>
    <lineage>
        <taxon>Archaea</taxon>
        <taxon>Thermoproteota</taxon>
        <taxon>Thermoprotei</taxon>
        <taxon>Sulfolobales</taxon>
        <taxon>Sulfolobaceae</taxon>
        <taxon>Acidianus</taxon>
    </lineage>
</organism>
<dbReference type="InterPro" id="IPR001656">
    <property type="entry name" value="PsdUridine_synth_TruD"/>
</dbReference>
<dbReference type="AlphaFoldDB" id="A0A1W6K0I3"/>
<dbReference type="Pfam" id="PF01142">
    <property type="entry name" value="TruD"/>
    <property type="match status" value="1"/>
</dbReference>
<dbReference type="GO" id="GO:0009982">
    <property type="term" value="F:pseudouridine synthase activity"/>
    <property type="evidence" value="ECO:0007669"/>
    <property type="project" value="InterPro"/>
</dbReference>
<dbReference type="PANTHER" id="PTHR13326">
    <property type="entry name" value="TRNA PSEUDOURIDINE SYNTHASE D"/>
    <property type="match status" value="1"/>
</dbReference>
<dbReference type="PROSITE" id="PS01268">
    <property type="entry name" value="UPF0024"/>
    <property type="match status" value="1"/>
</dbReference>
<dbReference type="PROSITE" id="PS50984">
    <property type="entry name" value="TRUD"/>
    <property type="match status" value="1"/>
</dbReference>
<dbReference type="KEGG" id="aman:B6F84_08135"/>
<keyword evidence="3" id="KW-0413">Isomerase</keyword>
<feature type="domain" description="TRUD" evidence="4">
    <location>
        <begin position="156"/>
        <end position="368"/>
    </location>
</feature>
<dbReference type="RefSeq" id="WP_148691776.1">
    <property type="nucleotide sequence ID" value="NZ_CP020477.1"/>
</dbReference>
<keyword evidence="6" id="KW-1185">Reference proteome</keyword>
<dbReference type="InterPro" id="IPR011760">
    <property type="entry name" value="PsdUridine_synth_TruD_insert"/>
</dbReference>
<gene>
    <name evidence="5" type="ORF">B6F84_08135</name>
</gene>
<dbReference type="InterPro" id="IPR020103">
    <property type="entry name" value="PsdUridine_synth_cat_dom_sf"/>
</dbReference>
<name>A0A1W6K0I3_9CREN</name>
<dbReference type="Gene3D" id="1.10.1510.30">
    <property type="match status" value="1"/>
</dbReference>
<dbReference type="SUPFAM" id="SSF55120">
    <property type="entry name" value="Pseudouridine synthase"/>
    <property type="match status" value="1"/>
</dbReference>
<protein>
    <submittedName>
        <fullName evidence="5">Pseudouridine synthase</fullName>
    </submittedName>
</protein>
<evidence type="ECO:0000256" key="3">
    <source>
        <dbReference type="ARBA" id="ARBA00023235"/>
    </source>
</evidence>
<evidence type="ECO:0000313" key="5">
    <source>
        <dbReference type="EMBL" id="ARM75997.1"/>
    </source>
</evidence>
<evidence type="ECO:0000256" key="2">
    <source>
        <dbReference type="ARBA" id="ARBA00022694"/>
    </source>
</evidence>
<dbReference type="Proteomes" id="UP000193404">
    <property type="component" value="Chromosome"/>
</dbReference>
<dbReference type="InterPro" id="IPR020119">
    <property type="entry name" value="PsdUridine_synth_TruD_CS"/>
</dbReference>
<dbReference type="OrthoDB" id="1798at2157"/>
<evidence type="ECO:0000256" key="1">
    <source>
        <dbReference type="ARBA" id="ARBA00007953"/>
    </source>
</evidence>
<dbReference type="GO" id="GO:0003723">
    <property type="term" value="F:RNA binding"/>
    <property type="evidence" value="ECO:0007669"/>
    <property type="project" value="InterPro"/>
</dbReference>
<reference evidence="5 6" key="1">
    <citation type="submission" date="2017-03" db="EMBL/GenBank/DDBJ databases">
        <title>Sulfur activation and transportation mechanism of thermophilic Archaea Acidianus manzaensis YN-25.</title>
        <authorList>
            <person name="Ma Y."/>
            <person name="Yang Y."/>
            <person name="Xia J."/>
        </authorList>
    </citation>
    <scope>NUCLEOTIDE SEQUENCE [LARGE SCALE GENOMIC DNA]</scope>
    <source>
        <strain evidence="5 6">YN-25</strain>
    </source>
</reference>
<evidence type="ECO:0000313" key="6">
    <source>
        <dbReference type="Proteomes" id="UP000193404"/>
    </source>
</evidence>
<proteinExistence type="inferred from homology"/>
<dbReference type="GO" id="GO:0008033">
    <property type="term" value="P:tRNA processing"/>
    <property type="evidence" value="ECO:0007669"/>
    <property type="project" value="UniProtKB-KW"/>
</dbReference>
<sequence length="368" mass="43302">MTLNYIDNIVGIESHYYDWEEINAEIPRPDGFKVTEEISYKSCEEWKGNSSGKYAVYILEKKDIDHFTAISILNKVLRKKVHYIGIKDANAITKQIVYINSPAEIQEYENSGLKLTFIGYANSKFNHTGNIFEITLNTDSVKEIENRISIISKNPYLPAFIGYQRFGTRRPITHVVGYYIVQRDWYNAVMSIISFPFYTESEIMRKSRKLIQEHKYEEALEIMPKKFKQERIILRNLIKFGNYYQALKSSFIPLSFYVEAYQSYLFNKLLSRTMKKIEDKENSYLGIYSDLSKCSQECKEIYKEENLSDNAFKIDELKINKPKLERKAFMKIRNLKINKNQITFALDRGMYATVFLVELLNIDARKIT</sequence>
<evidence type="ECO:0000259" key="4">
    <source>
        <dbReference type="PROSITE" id="PS50984"/>
    </source>
</evidence>
<dbReference type="GeneID" id="41590878"/>
<dbReference type="EMBL" id="CP020477">
    <property type="protein sequence ID" value="ARM75997.1"/>
    <property type="molecule type" value="Genomic_DNA"/>
</dbReference>
<dbReference type="InterPro" id="IPR042214">
    <property type="entry name" value="TruD_catalytic"/>
</dbReference>
<accession>A0A1W6K0I3</accession>
<dbReference type="Gene3D" id="3.30.70.3160">
    <property type="match status" value="1"/>
</dbReference>
<dbReference type="PANTHER" id="PTHR13326:SF21">
    <property type="entry name" value="PSEUDOURIDYLATE SYNTHASE PUS7L"/>
    <property type="match status" value="1"/>
</dbReference>
<dbReference type="STRING" id="282676.B6F84_08135"/>
<dbReference type="Gene3D" id="3.30.2350.20">
    <property type="entry name" value="TruD, catalytic domain"/>
    <property type="match status" value="1"/>
</dbReference>
<dbReference type="GO" id="GO:0001522">
    <property type="term" value="P:pseudouridine synthesis"/>
    <property type="evidence" value="ECO:0007669"/>
    <property type="project" value="InterPro"/>
</dbReference>
<comment type="similarity">
    <text evidence="1">Belongs to the pseudouridine synthase TruD family.</text>
</comment>
<keyword evidence="2" id="KW-0819">tRNA processing</keyword>